<keyword evidence="5" id="KW-1185">Reference proteome</keyword>
<feature type="chain" id="PRO_5011773980" evidence="1">
    <location>
        <begin position="22"/>
        <end position="502"/>
    </location>
</feature>
<dbReference type="SUPFAM" id="SSF56601">
    <property type="entry name" value="beta-lactamase/transpeptidase-like"/>
    <property type="match status" value="1"/>
</dbReference>
<keyword evidence="1" id="KW-0732">Signal</keyword>
<dbReference type="Pfam" id="PF11954">
    <property type="entry name" value="DUF3471"/>
    <property type="match status" value="1"/>
</dbReference>
<dbReference type="EMBL" id="FOXQ01000016">
    <property type="protein sequence ID" value="SFQ51321.1"/>
    <property type="molecule type" value="Genomic_DNA"/>
</dbReference>
<reference evidence="4 5" key="1">
    <citation type="submission" date="2016-10" db="EMBL/GenBank/DDBJ databases">
        <authorList>
            <person name="de Groot N.N."/>
        </authorList>
    </citation>
    <scope>NUCLEOTIDE SEQUENCE [LARGE SCALE GENOMIC DNA]</scope>
    <source>
        <strain evidence="4 5">DSM 28286</strain>
    </source>
</reference>
<dbReference type="Proteomes" id="UP000199031">
    <property type="component" value="Unassembled WGS sequence"/>
</dbReference>
<dbReference type="InterPro" id="IPR012338">
    <property type="entry name" value="Beta-lactam/transpept-like"/>
</dbReference>
<accession>A0A1I5Z4D2</accession>
<evidence type="ECO:0000313" key="5">
    <source>
        <dbReference type="Proteomes" id="UP000199031"/>
    </source>
</evidence>
<evidence type="ECO:0000256" key="1">
    <source>
        <dbReference type="SAM" id="SignalP"/>
    </source>
</evidence>
<feature type="domain" description="Peptidase S12 Pab87-related C-terminal" evidence="3">
    <location>
        <begin position="409"/>
        <end position="492"/>
    </location>
</feature>
<dbReference type="PANTHER" id="PTHR46825:SF15">
    <property type="entry name" value="BETA-LACTAMASE-RELATED DOMAIN-CONTAINING PROTEIN"/>
    <property type="match status" value="1"/>
</dbReference>
<organism evidence="4 5">
    <name type="scientific">Parafilimonas terrae</name>
    <dbReference type="NCBI Taxonomy" id="1465490"/>
    <lineage>
        <taxon>Bacteria</taxon>
        <taxon>Pseudomonadati</taxon>
        <taxon>Bacteroidota</taxon>
        <taxon>Chitinophagia</taxon>
        <taxon>Chitinophagales</taxon>
        <taxon>Chitinophagaceae</taxon>
        <taxon>Parafilimonas</taxon>
    </lineage>
</organism>
<evidence type="ECO:0000259" key="2">
    <source>
        <dbReference type="Pfam" id="PF00144"/>
    </source>
</evidence>
<dbReference type="InterPro" id="IPR021860">
    <property type="entry name" value="Peptidase_S12_Pab87-rel_C"/>
</dbReference>
<dbReference type="AlphaFoldDB" id="A0A1I5Z4D2"/>
<dbReference type="PANTHER" id="PTHR46825">
    <property type="entry name" value="D-ALANYL-D-ALANINE-CARBOXYPEPTIDASE/ENDOPEPTIDASE AMPH"/>
    <property type="match status" value="1"/>
</dbReference>
<proteinExistence type="predicted"/>
<dbReference type="RefSeq" id="WP_090662676.1">
    <property type="nucleotide sequence ID" value="NZ_FOXQ01000016.1"/>
</dbReference>
<dbReference type="InterPro" id="IPR050491">
    <property type="entry name" value="AmpC-like"/>
</dbReference>
<name>A0A1I5Z4D2_9BACT</name>
<evidence type="ECO:0000259" key="3">
    <source>
        <dbReference type="Pfam" id="PF11954"/>
    </source>
</evidence>
<dbReference type="InterPro" id="IPR001466">
    <property type="entry name" value="Beta-lactam-related"/>
</dbReference>
<gene>
    <name evidence="4" type="ORF">SAMN05444277_11668</name>
</gene>
<feature type="domain" description="Beta-lactamase-related" evidence="2">
    <location>
        <begin position="35"/>
        <end position="363"/>
    </location>
</feature>
<dbReference type="Pfam" id="PF00144">
    <property type="entry name" value="Beta-lactamase"/>
    <property type="match status" value="1"/>
</dbReference>
<feature type="signal peptide" evidence="1">
    <location>
        <begin position="1"/>
        <end position="21"/>
    </location>
</feature>
<protein>
    <submittedName>
        <fullName evidence="4">CubicO group peptidase, beta-lactamase class C family</fullName>
    </submittedName>
</protein>
<dbReference type="Gene3D" id="3.40.710.10">
    <property type="entry name" value="DD-peptidase/beta-lactamase superfamily"/>
    <property type="match status" value="1"/>
</dbReference>
<evidence type="ECO:0000313" key="4">
    <source>
        <dbReference type="EMBL" id="SFQ51321.1"/>
    </source>
</evidence>
<dbReference type="Gene3D" id="2.40.128.600">
    <property type="match status" value="1"/>
</dbReference>
<dbReference type="STRING" id="1465490.SAMN05444277_11668"/>
<sequence length="502" mass="57615">MKKLPLLICLTFFLFNAYTQNAPYQKAIKSFDAFAQNAMQLWKTPGFSVVIVKDNKIVFNKGYGVKDIATRAPFETSTLSICASTTKAMTAVCMGMLVDAGKVSWTDKVSDIYPELKLYDNYAASELTVKDLFTHNTGLGNADLLWVFDYNMDTVIHQMRYIKPAYSFRSSFVYQNLMYIVAGEVIHKVSGIPWERFIKDSLFARLGMNNTFPNYRQSLVSNNHITTHYMYEDSVVETIPFIDSKTIDAAGGVWSCTDDMGKWINFMLDSARVNGKRLLKQDTYSELFKPQSIVTEDEFYPTKQLTHTHWTTYGLGWFQEDYKGRMVQFHTGSLDGAVAIAGLIPDENFGVYVFANMDHTEIRHALMYKAMDLFVFNDDNTNWSKELYQLYAARFAANKKREAQRDSARVSNTKPSLELKDYAGSYHNELYGNAGIVLQGDSLVAKFPNNINVDLSHWNYDTFLGRFEYKWYGKDLMRFSLNEEGKVSSFNFLGIEYDKRDE</sequence>
<dbReference type="OrthoDB" id="1522765at2"/>